<sequence>MKIQLPDCITSQIFSKLGLKDLVKTSTLSKLWRHEWQLRTDLNFDLCNMFDKVQELPKSFPLLHGFQSEFATRLDQFMLYYQGAMVNSIRVKCPLSYEHSDVIERLISKGIAKGAKRIELLLSYETNDDDTRCFVLELKPCKFSFYLLSGTDSLMYLHLQNCRLVAPMDFSGLKNLRTLVLQLVDDVNQILLEGLFSNCIHLVDFTIDD</sequence>
<dbReference type="AlphaFoldDB" id="A0A392MKA9"/>
<dbReference type="PANTHER" id="PTHR34145">
    <property type="entry name" value="OS02G0105600 PROTEIN"/>
    <property type="match status" value="1"/>
</dbReference>
<dbReference type="InterPro" id="IPR053772">
    <property type="entry name" value="At1g61320/At1g61330-like"/>
</dbReference>
<dbReference type="SUPFAM" id="SSF81383">
    <property type="entry name" value="F-box domain"/>
    <property type="match status" value="1"/>
</dbReference>
<evidence type="ECO:0000313" key="2">
    <source>
        <dbReference type="EMBL" id="MCH87603.1"/>
    </source>
</evidence>
<dbReference type="Proteomes" id="UP000265520">
    <property type="component" value="Unassembled WGS sequence"/>
</dbReference>
<dbReference type="Gene3D" id="1.20.1280.50">
    <property type="match status" value="1"/>
</dbReference>
<dbReference type="Pfam" id="PF00646">
    <property type="entry name" value="F-box"/>
    <property type="match status" value="1"/>
</dbReference>
<dbReference type="InterPro" id="IPR036047">
    <property type="entry name" value="F-box-like_dom_sf"/>
</dbReference>
<keyword evidence="3" id="KW-1185">Reference proteome</keyword>
<dbReference type="EMBL" id="LXQA010012533">
    <property type="protein sequence ID" value="MCH87603.1"/>
    <property type="molecule type" value="Genomic_DNA"/>
</dbReference>
<name>A0A392MKA9_9FABA</name>
<comment type="caution">
    <text evidence="2">The sequence shown here is derived from an EMBL/GenBank/DDBJ whole genome shotgun (WGS) entry which is preliminary data.</text>
</comment>
<evidence type="ECO:0000313" key="3">
    <source>
        <dbReference type="Proteomes" id="UP000265520"/>
    </source>
</evidence>
<accession>A0A392MKA9</accession>
<feature type="domain" description="F-box" evidence="1">
    <location>
        <begin position="4"/>
        <end position="34"/>
    </location>
</feature>
<reference evidence="2 3" key="1">
    <citation type="journal article" date="2018" name="Front. Plant Sci.">
        <title>Red Clover (Trifolium pratense) and Zigzag Clover (T. medium) - A Picture of Genomic Similarities and Differences.</title>
        <authorList>
            <person name="Dluhosova J."/>
            <person name="Istvanek J."/>
            <person name="Nedelnik J."/>
            <person name="Repkova J."/>
        </authorList>
    </citation>
    <scope>NUCLEOTIDE SEQUENCE [LARGE SCALE GENOMIC DNA]</scope>
    <source>
        <strain evidence="3">cv. 10/8</strain>
        <tissue evidence="2">Leaf</tissue>
    </source>
</reference>
<protein>
    <submittedName>
        <fullName evidence="2">F-box/FBD/LRR-repeat protein</fullName>
    </submittedName>
</protein>
<dbReference type="PANTHER" id="PTHR34145:SF28">
    <property type="entry name" value="F-BOX DOMAIN-CONTAINING PROTEIN"/>
    <property type="match status" value="1"/>
</dbReference>
<feature type="non-terminal residue" evidence="2">
    <location>
        <position position="209"/>
    </location>
</feature>
<organism evidence="2 3">
    <name type="scientific">Trifolium medium</name>
    <dbReference type="NCBI Taxonomy" id="97028"/>
    <lineage>
        <taxon>Eukaryota</taxon>
        <taxon>Viridiplantae</taxon>
        <taxon>Streptophyta</taxon>
        <taxon>Embryophyta</taxon>
        <taxon>Tracheophyta</taxon>
        <taxon>Spermatophyta</taxon>
        <taxon>Magnoliopsida</taxon>
        <taxon>eudicotyledons</taxon>
        <taxon>Gunneridae</taxon>
        <taxon>Pentapetalae</taxon>
        <taxon>rosids</taxon>
        <taxon>fabids</taxon>
        <taxon>Fabales</taxon>
        <taxon>Fabaceae</taxon>
        <taxon>Papilionoideae</taxon>
        <taxon>50 kb inversion clade</taxon>
        <taxon>NPAAA clade</taxon>
        <taxon>Hologalegina</taxon>
        <taxon>IRL clade</taxon>
        <taxon>Trifolieae</taxon>
        <taxon>Trifolium</taxon>
    </lineage>
</organism>
<evidence type="ECO:0000259" key="1">
    <source>
        <dbReference type="Pfam" id="PF00646"/>
    </source>
</evidence>
<gene>
    <name evidence="2" type="ORF">A2U01_0008476</name>
</gene>
<proteinExistence type="predicted"/>
<dbReference type="InterPro" id="IPR001810">
    <property type="entry name" value="F-box_dom"/>
</dbReference>